<accession>A0AA37Q959</accession>
<organism evidence="2 3">
    <name type="scientific">Roseisolibacter agri</name>
    <dbReference type="NCBI Taxonomy" id="2014610"/>
    <lineage>
        <taxon>Bacteria</taxon>
        <taxon>Pseudomonadati</taxon>
        <taxon>Gemmatimonadota</taxon>
        <taxon>Gemmatimonadia</taxon>
        <taxon>Gemmatimonadales</taxon>
        <taxon>Gemmatimonadaceae</taxon>
        <taxon>Roseisolibacter</taxon>
    </lineage>
</organism>
<reference evidence="2" key="1">
    <citation type="submission" date="2022-08" db="EMBL/GenBank/DDBJ databases">
        <title>Draft genome sequencing of Roseisolibacter agri AW1220.</title>
        <authorList>
            <person name="Tobiishi Y."/>
            <person name="Tonouchi A."/>
        </authorList>
    </citation>
    <scope>NUCLEOTIDE SEQUENCE</scope>
    <source>
        <strain evidence="2">AW1220</strain>
    </source>
</reference>
<feature type="compositionally biased region" description="Basic and acidic residues" evidence="1">
    <location>
        <begin position="142"/>
        <end position="154"/>
    </location>
</feature>
<feature type="region of interest" description="Disordered" evidence="1">
    <location>
        <begin position="1"/>
        <end position="154"/>
    </location>
</feature>
<evidence type="ECO:0000313" key="2">
    <source>
        <dbReference type="EMBL" id="GLC27022.1"/>
    </source>
</evidence>
<evidence type="ECO:0000313" key="3">
    <source>
        <dbReference type="Proteomes" id="UP001161325"/>
    </source>
</evidence>
<dbReference type="Proteomes" id="UP001161325">
    <property type="component" value="Unassembled WGS sequence"/>
</dbReference>
<comment type="caution">
    <text evidence="2">The sequence shown here is derived from an EMBL/GenBank/DDBJ whole genome shotgun (WGS) entry which is preliminary data.</text>
</comment>
<dbReference type="RefSeq" id="WP_284351470.1">
    <property type="nucleotide sequence ID" value="NZ_BRXS01000005.1"/>
</dbReference>
<protein>
    <submittedName>
        <fullName evidence="2">Uncharacterized protein</fullName>
    </submittedName>
</protein>
<gene>
    <name evidence="2" type="ORF">rosag_35350</name>
</gene>
<dbReference type="AlphaFoldDB" id="A0AA37Q959"/>
<dbReference type="EMBL" id="BRXS01000005">
    <property type="protein sequence ID" value="GLC27022.1"/>
    <property type="molecule type" value="Genomic_DNA"/>
</dbReference>
<sequence>MADRQQSGDSRDRYRDNDDVRAPGGPDARDDVGSDSRAEARGDARENVGRHARGTDADPRGPEHNDRQRSRGDRHDQYDDDLARDNQRGREGQGMQAMADDTRSGASAMPFVQDGNPVSEDDRHSWRQHARQGQAQSPVELNHNEPPKKKEGHR</sequence>
<proteinExistence type="predicted"/>
<feature type="compositionally biased region" description="Basic and acidic residues" evidence="1">
    <location>
        <begin position="9"/>
        <end position="91"/>
    </location>
</feature>
<name>A0AA37Q959_9BACT</name>
<evidence type="ECO:0000256" key="1">
    <source>
        <dbReference type="SAM" id="MobiDB-lite"/>
    </source>
</evidence>
<keyword evidence="3" id="KW-1185">Reference proteome</keyword>